<sequence>MMEELDELRPPTAWRLLEIWRGTRELAEEPLERALLCNAQVLAESCLRQGKPVFPDGAAVLVGLTAGEMETLLRRLAGEEPSPAPAAVNRDFDQGRFQALKEG</sequence>
<evidence type="ECO:0000313" key="1">
    <source>
        <dbReference type="EMBL" id="QCI60136.1"/>
    </source>
</evidence>
<gene>
    <name evidence="1" type="ORF">EIO64_13710</name>
</gene>
<evidence type="ECO:0000313" key="2">
    <source>
        <dbReference type="Proteomes" id="UP000298642"/>
    </source>
</evidence>
<name>A0A4D7AWD1_9FIRM</name>
<keyword evidence="2" id="KW-1185">Reference proteome</keyword>
<dbReference type="RefSeq" id="WP_025545237.1">
    <property type="nucleotide sequence ID" value="NZ_CP034413.3"/>
</dbReference>
<protein>
    <submittedName>
        <fullName evidence="1">Uncharacterized protein</fullName>
    </submittedName>
</protein>
<dbReference type="Proteomes" id="UP000298642">
    <property type="component" value="Chromosome"/>
</dbReference>
<organism evidence="1 2">
    <name type="scientific">Dysosmobacter welbionis</name>
    <dbReference type="NCBI Taxonomy" id="2093857"/>
    <lineage>
        <taxon>Bacteria</taxon>
        <taxon>Bacillati</taxon>
        <taxon>Bacillota</taxon>
        <taxon>Clostridia</taxon>
        <taxon>Eubacteriales</taxon>
        <taxon>Oscillospiraceae</taxon>
        <taxon>Dysosmobacter</taxon>
    </lineage>
</organism>
<dbReference type="KEGG" id="obj:EIO64_13710"/>
<reference evidence="2" key="1">
    <citation type="submission" date="2018-12" db="EMBL/GenBank/DDBJ databases">
        <title>Dusodibacter welbiota gen. nov., sp. nov., isolated from human faeces and emended description of the Oscillibacter genus.</title>
        <authorList>
            <person name="Le Roy T."/>
            <person name="Van der Smissen P."/>
            <person name="Delzenne N."/>
            <person name="Muccioli G."/>
            <person name="Collet J.F."/>
            <person name="Cani P.D."/>
        </authorList>
    </citation>
    <scope>NUCLEOTIDE SEQUENCE [LARGE SCALE GENOMIC DNA]</scope>
    <source>
        <strain evidence="2">J115</strain>
    </source>
</reference>
<dbReference type="AlphaFoldDB" id="A0A4D7AWD1"/>
<dbReference type="EMBL" id="CP034413">
    <property type="protein sequence ID" value="QCI60136.1"/>
    <property type="molecule type" value="Genomic_DNA"/>
</dbReference>
<accession>A0A4D7AWD1</accession>
<dbReference type="GeneID" id="89521663"/>
<proteinExistence type="predicted"/>